<dbReference type="SUPFAM" id="SSF48371">
    <property type="entry name" value="ARM repeat"/>
    <property type="match status" value="1"/>
</dbReference>
<feature type="compositionally biased region" description="Basic and acidic residues" evidence="2">
    <location>
        <begin position="962"/>
        <end position="980"/>
    </location>
</feature>
<feature type="coiled-coil region" evidence="1">
    <location>
        <begin position="794"/>
        <end position="859"/>
    </location>
</feature>
<dbReference type="PANTHER" id="PTHR15154:SF2">
    <property type="entry name" value="HAMARTIN"/>
    <property type="match status" value="1"/>
</dbReference>
<feature type="region of interest" description="Disordered" evidence="2">
    <location>
        <begin position="467"/>
        <end position="523"/>
    </location>
</feature>
<dbReference type="EMBL" id="JAGPXD010000005">
    <property type="protein sequence ID" value="KAH7353786.1"/>
    <property type="molecule type" value="Genomic_DNA"/>
</dbReference>
<feature type="compositionally biased region" description="Polar residues" evidence="2">
    <location>
        <begin position="473"/>
        <end position="495"/>
    </location>
</feature>
<dbReference type="OrthoDB" id="6022054at2759"/>
<evidence type="ECO:0000256" key="1">
    <source>
        <dbReference type="SAM" id="Coils"/>
    </source>
</evidence>
<dbReference type="GO" id="GO:0032007">
    <property type="term" value="P:negative regulation of TOR signaling"/>
    <property type="evidence" value="ECO:0007669"/>
    <property type="project" value="TreeGrafter"/>
</dbReference>
<comment type="caution">
    <text evidence="3">The sequence shown here is derived from an EMBL/GenBank/DDBJ whole genome shotgun (WGS) entry which is preliminary data.</text>
</comment>
<protein>
    <submittedName>
        <fullName evidence="3">Hamartin protein-domain-containing protein</fullName>
    </submittedName>
</protein>
<organism evidence="3 4">
    <name type="scientific">Plectosphaerella cucumerina</name>
    <dbReference type="NCBI Taxonomy" id="40658"/>
    <lineage>
        <taxon>Eukaryota</taxon>
        <taxon>Fungi</taxon>
        <taxon>Dikarya</taxon>
        <taxon>Ascomycota</taxon>
        <taxon>Pezizomycotina</taxon>
        <taxon>Sordariomycetes</taxon>
        <taxon>Hypocreomycetidae</taxon>
        <taxon>Glomerellales</taxon>
        <taxon>Plectosphaerellaceae</taxon>
        <taxon>Plectosphaerella</taxon>
    </lineage>
</organism>
<name>A0A8K0T824_9PEZI</name>
<dbReference type="PANTHER" id="PTHR15154">
    <property type="entry name" value="HAMARTIN"/>
    <property type="match status" value="1"/>
</dbReference>
<proteinExistence type="predicted"/>
<evidence type="ECO:0000256" key="2">
    <source>
        <dbReference type="SAM" id="MobiDB-lite"/>
    </source>
</evidence>
<dbReference type="GO" id="GO:0033596">
    <property type="term" value="C:TSC1-TSC2 complex"/>
    <property type="evidence" value="ECO:0007669"/>
    <property type="project" value="TreeGrafter"/>
</dbReference>
<reference evidence="3" key="1">
    <citation type="journal article" date="2021" name="Nat. Commun.">
        <title>Genetic determinants of endophytism in the Arabidopsis root mycobiome.</title>
        <authorList>
            <person name="Mesny F."/>
            <person name="Miyauchi S."/>
            <person name="Thiergart T."/>
            <person name="Pickel B."/>
            <person name="Atanasova L."/>
            <person name="Karlsson M."/>
            <person name="Huettel B."/>
            <person name="Barry K.W."/>
            <person name="Haridas S."/>
            <person name="Chen C."/>
            <person name="Bauer D."/>
            <person name="Andreopoulos W."/>
            <person name="Pangilinan J."/>
            <person name="LaButti K."/>
            <person name="Riley R."/>
            <person name="Lipzen A."/>
            <person name="Clum A."/>
            <person name="Drula E."/>
            <person name="Henrissat B."/>
            <person name="Kohler A."/>
            <person name="Grigoriev I.V."/>
            <person name="Martin F.M."/>
            <person name="Hacquard S."/>
        </authorList>
    </citation>
    <scope>NUCLEOTIDE SEQUENCE</scope>
    <source>
        <strain evidence="3">MPI-CAGE-AT-0016</strain>
    </source>
</reference>
<gene>
    <name evidence="3" type="ORF">B0T11DRAFT_287400</name>
</gene>
<dbReference type="InterPro" id="IPR016024">
    <property type="entry name" value="ARM-type_fold"/>
</dbReference>
<evidence type="ECO:0000313" key="3">
    <source>
        <dbReference type="EMBL" id="KAH7353786.1"/>
    </source>
</evidence>
<dbReference type="Proteomes" id="UP000813385">
    <property type="component" value="Unassembled WGS sequence"/>
</dbReference>
<evidence type="ECO:0000313" key="4">
    <source>
        <dbReference type="Proteomes" id="UP000813385"/>
    </source>
</evidence>
<sequence length="990" mass="110983">MASSGSLKDFSKTVNAYYANTPTLPLTPEVEAALEAYLAKHEKFDEAASEKLHEELQAIHKKYVEGHPARHVSFINITRRLISVIRVPDRVFHWWDVLRIPVNENVQERGLMDESAAGMMDMLMLEDHYETDDTSEAKANPFAERLFAVWLDKHSAANAEGDLGGDSTERHVRQVLIGWGKKKPKDFLLLANRYFVKSEHRPRAARLLCDYIQNQPPHLHLVLQTPLFSNLLRSLQKDTSTTVVSLTLTAVIMLLPHMPSAMIAYLPSLFNIYARLLFWNNENTGAVEAFSDDAEQKSLASSGGWETCTFSEEADDRNVAHLAEYFTMLYGLYPINFTDYIRKPQRYLRHANAENPDSVDVQPTEIRHRSERFRQTHLLHPNFYTLTIDSEKTDTGRWINSEPAELVADCMALRTSPEPALDDFGVRVTHGAPGSFLSESSASEREGLDAALLSGSAPDRSLESWKLALGSGPDSQESSRVSSAIQRQASPSSLLSPRDSTDGKSRDNGGDSPTLGPHLVISPSQTRLQDMVQSNKVIKSGIHQSLNDEGLLSASLSRTGSQADLSTGPPLDLTASPTAIDPAEQAGIAQLRRHIMLLQNDLNFERYLKQQHMAHIGELRRKQVREAASEAEAQHLINANRNLKNRLDDARKGEMQTRKESEKSRTLAKKWETDFSAKLRTLREESKKTKAEEESLRRELQTSRHEADKLRKMVCDFEVQELNLKQKQQSIEIEAAEIERLKSDVERLTIQVRDYQGKEMEREVAITASAEAETRAEILDMKLIARDKELQKARKLFQSQIAALNAKLLEAQQEGSRKRPTQEGSEAFEAALAASRAKQAELQKQYTNLMRKYTVLQSQHEEGKLAVGSAHSRTELTFRMDQDDGSTHSISPVTSRTKMHRVLTDSEHHPEIASYNMTPPLDPQASGPLAASASSAAEGSGTGSFASPDLRMYGRGGVQNRIRKEEKGKKKEEDKKDKKPAGIRGIRGYI</sequence>
<keyword evidence="1" id="KW-0175">Coiled coil</keyword>
<feature type="compositionally biased region" description="Low complexity" evidence="2">
    <location>
        <begin position="925"/>
        <end position="947"/>
    </location>
</feature>
<dbReference type="InterPro" id="IPR007483">
    <property type="entry name" value="Hamartin"/>
</dbReference>
<keyword evidence="4" id="KW-1185">Reference proteome</keyword>
<dbReference type="Pfam" id="PF04388">
    <property type="entry name" value="Hamartin"/>
    <property type="match status" value="1"/>
</dbReference>
<accession>A0A8K0T824</accession>
<dbReference type="GO" id="GO:0051726">
    <property type="term" value="P:regulation of cell cycle"/>
    <property type="evidence" value="ECO:0007669"/>
    <property type="project" value="TreeGrafter"/>
</dbReference>
<feature type="compositionally biased region" description="Basic and acidic residues" evidence="2">
    <location>
        <begin position="499"/>
        <end position="509"/>
    </location>
</feature>
<dbReference type="AlphaFoldDB" id="A0A8K0T824"/>
<feature type="coiled-coil region" evidence="1">
    <location>
        <begin position="626"/>
        <end position="758"/>
    </location>
</feature>
<feature type="region of interest" description="Disordered" evidence="2">
    <location>
        <begin position="912"/>
        <end position="990"/>
    </location>
</feature>